<evidence type="ECO:0000256" key="1">
    <source>
        <dbReference type="ARBA" id="ARBA00004377"/>
    </source>
</evidence>
<comment type="subcellular location">
    <subcellularLocation>
        <location evidence="1 9">Cell inner membrane</location>
        <topology evidence="1 9">Single-pass membrane protein</topology>
    </subcellularLocation>
</comment>
<reference evidence="14" key="1">
    <citation type="submission" date="2016-10" db="EMBL/GenBank/DDBJ databases">
        <authorList>
            <person name="Varghese N."/>
            <person name="Submissions S."/>
        </authorList>
    </citation>
    <scope>NUCLEOTIDE SEQUENCE [LARGE SCALE GENOMIC DNA]</scope>
    <source>
        <strain evidence="14">DUS833</strain>
    </source>
</reference>
<proteinExistence type="inferred from homology"/>
<protein>
    <recommendedName>
        <fullName evidence="9">Membrane fusion protein (MFP) family protein</fullName>
    </recommendedName>
</protein>
<evidence type="ECO:0000256" key="6">
    <source>
        <dbReference type="ARBA" id="ARBA00022692"/>
    </source>
</evidence>
<feature type="domain" description="CyaD-like alpha-helical hairpin" evidence="11">
    <location>
        <begin position="130"/>
        <end position="325"/>
    </location>
</feature>
<evidence type="ECO:0000313" key="14">
    <source>
        <dbReference type="Proteomes" id="UP000199365"/>
    </source>
</evidence>
<dbReference type="GO" id="GO:0015031">
    <property type="term" value="P:protein transport"/>
    <property type="evidence" value="ECO:0007669"/>
    <property type="project" value="InterPro"/>
</dbReference>
<evidence type="ECO:0000259" key="11">
    <source>
        <dbReference type="Pfam" id="PF25988"/>
    </source>
</evidence>
<dbReference type="InterPro" id="IPR010129">
    <property type="entry name" value="T1SS_HlyD"/>
</dbReference>
<keyword evidence="6 9" id="KW-0812">Transmembrane</keyword>
<name>A0A1H1KEW8_9BURK</name>
<keyword evidence="14" id="KW-1185">Reference proteome</keyword>
<organism evidence="13 14">
    <name type="scientific">Paraburkholderia tuberum</name>
    <dbReference type="NCBI Taxonomy" id="157910"/>
    <lineage>
        <taxon>Bacteria</taxon>
        <taxon>Pseudomonadati</taxon>
        <taxon>Pseudomonadota</taxon>
        <taxon>Betaproteobacteria</taxon>
        <taxon>Burkholderiales</taxon>
        <taxon>Burkholderiaceae</taxon>
        <taxon>Paraburkholderia</taxon>
    </lineage>
</organism>
<dbReference type="InterPro" id="IPR050739">
    <property type="entry name" value="MFP"/>
</dbReference>
<evidence type="ECO:0000256" key="10">
    <source>
        <dbReference type="SAM" id="Coils"/>
    </source>
</evidence>
<feature type="coiled-coil region" evidence="10">
    <location>
        <begin position="185"/>
        <end position="219"/>
    </location>
</feature>
<dbReference type="Pfam" id="PF25988">
    <property type="entry name" value="HH_CyaD"/>
    <property type="match status" value="1"/>
</dbReference>
<sequence>MTISPRFQAFADLCRRYVAVWRAAWSVRTQLDAPARLDYELAFQPAHLELVETPVHPAPRWTARLIVALAVIVLAIAVFAKLDIVATAKGKLVPNGRVKIVQPAITGVVREIAVRDGQRVAAGQLLLKLDTTQAVADEDKAKSARLDAALTAARAQALLTAEQTGSQLRVVPVDDAPDERQQEAQRLAEGAYREYQDRLDAARAELARREAELDSTRQQIAKFAATAPLARAQANDYRTLSADRYVARHDYLAKEQTALEQEHELATQRSRARELVAGIAGQRAQIEATSSQFRREQLDQLEKATQQLTQSRSDETKAHTRANLMSLTAPVAGTVQQLATHTLGGVVTTAQALMEIVPDDALEVEATVENKDVGFVSGGQRAAIKVAAFPYTRYGMLEGEVVSLANNAVQDKKLGLAFTARVRLKTNRIWIENRWITLTPGMAVSAEIRTGKQSVAHYFLGPLVEGVQESMRER</sequence>
<dbReference type="EMBL" id="FNKX01000003">
    <property type="protein sequence ID" value="SDR60369.1"/>
    <property type="molecule type" value="Genomic_DNA"/>
</dbReference>
<dbReference type="SUPFAM" id="SSF111369">
    <property type="entry name" value="HlyD-like secretion proteins"/>
    <property type="match status" value="1"/>
</dbReference>
<dbReference type="Proteomes" id="UP000199365">
    <property type="component" value="Unassembled WGS sequence"/>
</dbReference>
<dbReference type="InterPro" id="IPR059040">
    <property type="entry name" value="HH_CyaD-like"/>
</dbReference>
<evidence type="ECO:0000256" key="9">
    <source>
        <dbReference type="RuleBase" id="RU365093"/>
    </source>
</evidence>
<feature type="transmembrane region" description="Helical" evidence="9">
    <location>
        <begin position="61"/>
        <end position="82"/>
    </location>
</feature>
<dbReference type="Pfam" id="PF26002">
    <property type="entry name" value="Beta-barrel_AprE"/>
    <property type="match status" value="1"/>
</dbReference>
<feature type="domain" description="AprE-like beta-barrel" evidence="12">
    <location>
        <begin position="362"/>
        <end position="451"/>
    </location>
</feature>
<keyword evidence="8 9" id="KW-0472">Membrane</keyword>
<dbReference type="PANTHER" id="PTHR30386">
    <property type="entry name" value="MEMBRANE FUSION SUBUNIT OF EMRAB-TOLC MULTIDRUG EFFLUX PUMP"/>
    <property type="match status" value="1"/>
</dbReference>
<dbReference type="RefSeq" id="WP_090811648.1">
    <property type="nucleotide sequence ID" value="NZ_FNKX01000003.1"/>
</dbReference>
<dbReference type="PANTHER" id="PTHR30386:SF26">
    <property type="entry name" value="TRANSPORT PROTEIN COMB"/>
    <property type="match status" value="1"/>
</dbReference>
<accession>A0A1H1KEW8</accession>
<keyword evidence="7 9" id="KW-1133">Transmembrane helix</keyword>
<keyword evidence="3 9" id="KW-0813">Transport</keyword>
<dbReference type="InterPro" id="IPR058982">
    <property type="entry name" value="Beta-barrel_AprE"/>
</dbReference>
<dbReference type="STRING" id="157910.SAMN05445850_7279"/>
<dbReference type="AlphaFoldDB" id="A0A1H1KEW8"/>
<evidence type="ECO:0000256" key="4">
    <source>
        <dbReference type="ARBA" id="ARBA00022475"/>
    </source>
</evidence>
<dbReference type="PRINTS" id="PR01490">
    <property type="entry name" value="RTXTOXIND"/>
</dbReference>
<dbReference type="Gene3D" id="2.40.30.170">
    <property type="match status" value="1"/>
</dbReference>
<dbReference type="NCBIfam" id="TIGR01843">
    <property type="entry name" value="type_I_hlyD"/>
    <property type="match status" value="1"/>
</dbReference>
<evidence type="ECO:0000256" key="7">
    <source>
        <dbReference type="ARBA" id="ARBA00022989"/>
    </source>
</evidence>
<evidence type="ECO:0000256" key="3">
    <source>
        <dbReference type="ARBA" id="ARBA00022448"/>
    </source>
</evidence>
<evidence type="ECO:0000313" key="13">
    <source>
        <dbReference type="EMBL" id="SDR60369.1"/>
    </source>
</evidence>
<evidence type="ECO:0000256" key="5">
    <source>
        <dbReference type="ARBA" id="ARBA00022519"/>
    </source>
</evidence>
<evidence type="ECO:0000256" key="2">
    <source>
        <dbReference type="ARBA" id="ARBA00009477"/>
    </source>
</evidence>
<evidence type="ECO:0000256" key="8">
    <source>
        <dbReference type="ARBA" id="ARBA00023136"/>
    </source>
</evidence>
<keyword evidence="10" id="KW-0175">Coiled coil</keyword>
<gene>
    <name evidence="13" type="ORF">SAMN05445850_7279</name>
</gene>
<dbReference type="Gene3D" id="2.40.50.100">
    <property type="match status" value="1"/>
</dbReference>
<comment type="similarity">
    <text evidence="2 9">Belongs to the membrane fusion protein (MFP) (TC 8.A.1) family.</text>
</comment>
<keyword evidence="4 9" id="KW-1003">Cell membrane</keyword>
<keyword evidence="5 9" id="KW-0997">Cell inner membrane</keyword>
<evidence type="ECO:0000259" key="12">
    <source>
        <dbReference type="Pfam" id="PF26002"/>
    </source>
</evidence>
<dbReference type="GO" id="GO:0005886">
    <property type="term" value="C:plasma membrane"/>
    <property type="evidence" value="ECO:0007669"/>
    <property type="project" value="UniProtKB-SubCell"/>
</dbReference>